<sequence length="1078" mass="123334">MHISFHQNYLKEDICHKTIVIPHSLKKTALQQAHLPHMGIDKTYFILKERFFWDGMYSDTVNYVTSCKSCCQYKRKPHQKRAYGQTPIACPNKTLQRVPTKPGDFISIYIVGPVRPNNYVFTVLDHFSKHAELFPISNIQAPTIARKIIQYITTFGRPGMILRDLGTQFTANIFKQITSMTGIALHHTTSRNSKANGQSERINTSLKTIILSLTDHKIDFDLAVAVHKSFYNGTKHSSHGFTPDIVHFGCNLSLIFDTITAPIVTPLLTEEGYTNTLLSSLQALQQQIRTNLDKQQDKQQARLNNNITQRAPKVGDVVYTLSGNQFRPKFDGSFQVIKKPNKHTCIIRELDNPQAPESFSNSVQEQLLQAQQQVNQNASIMQNTSGLNLAIGANNSNSNNNQDSNLSAASGSSVSSDKETEGAYEVSKVTKALKKSRNGNSPDKYTPHRPQATERKRKRKDDSSSAEIIYTAKNSRPEAAKKINEYFKYPPSPQASSLQSPLSTAMGSNQEYTLLMAPLQRNTQMYHRAVQTDLTINKIKELESKSAMDLEIRDNRIDELQRAGDEYKRQVNAHQKLIDKQKEQQAKCLSVTKQLLIEKSTMEKKAARQKCMQNRLRLGQFITQRQGASFVENWVDGYAFTELIKKQETIATEREEIERQRKLLGKRKPSTAQPKGRANNGPAVANGDFAKPDPPKDVIQKLSWLEYYEHEEILKLRQASLKKEDTDLQVELEKLERERNLHIRELKRIHNEDQSRFNNHAVLNERYLLLILLGKGGFSEVHKAFDLKEQRYVACKIHQLNKDWKDDKKANYIKHALREYNIHKSLDHPRVVKLYDVFEIDPNSLLELNHNERKTIKANTFCTVLEYCDGHDLDFYLKQHKSIPEREARCIIMQVVHALKYLNEIKPPVIHYDLKPGNILLGSGTVSNEIKITDFGLSKIMDDESYIPEIGMDLTSQGAGTYWYLPPECFVVGKNPPKISSKVDVWSVGVIFYQCLYGKKPFGHNQSQATILEENTILKAKEVEFPPKPVVSNEAKQFIRRCLQYRKEDRIDVFSLSNEDYLKPNYPKHSRQSNAEKS</sequence>
<feature type="binding site" evidence="13">
    <location>
        <position position="796"/>
    </location>
    <ligand>
        <name>ATP</name>
        <dbReference type="ChEBI" id="CHEBI:30616"/>
    </ligand>
</feature>
<dbReference type="InterPro" id="IPR012337">
    <property type="entry name" value="RNaseH-like_sf"/>
</dbReference>
<evidence type="ECO:0000259" key="17">
    <source>
        <dbReference type="PROSITE" id="PS50994"/>
    </source>
</evidence>
<comment type="caution">
    <text evidence="18">The sequence shown here is derived from an EMBL/GenBank/DDBJ whole genome shotgun (WGS) entry which is preliminary data.</text>
</comment>
<dbReference type="PANTHER" id="PTHR22974:SF23">
    <property type="entry name" value="TOUSLED-LIKE KINASE, ISOFORM G"/>
    <property type="match status" value="1"/>
</dbReference>
<dbReference type="Pfam" id="PF17921">
    <property type="entry name" value="Integrase_H2C2"/>
    <property type="match status" value="1"/>
</dbReference>
<evidence type="ECO:0000256" key="8">
    <source>
        <dbReference type="ARBA" id="ARBA00022840"/>
    </source>
</evidence>
<dbReference type="PROSITE" id="PS50994">
    <property type="entry name" value="INTEGRASE"/>
    <property type="match status" value="1"/>
</dbReference>
<keyword evidence="8 13" id="KW-0067">ATP-binding</keyword>
<dbReference type="GO" id="GO:0007059">
    <property type="term" value="P:chromosome segregation"/>
    <property type="evidence" value="ECO:0007669"/>
    <property type="project" value="TreeGrafter"/>
</dbReference>
<feature type="region of interest" description="Disordered" evidence="15">
    <location>
        <begin position="665"/>
        <end position="692"/>
    </location>
</feature>
<evidence type="ECO:0000256" key="12">
    <source>
        <dbReference type="ARBA" id="ARBA00048679"/>
    </source>
</evidence>
<protein>
    <recommendedName>
        <fullName evidence="3">non-specific serine/threonine protein kinase</fullName>
        <ecNumber evidence="3">2.7.11.1</ecNumber>
    </recommendedName>
</protein>
<evidence type="ECO:0000256" key="13">
    <source>
        <dbReference type="PROSITE-ProRule" id="PRU10141"/>
    </source>
</evidence>
<dbReference type="Pfam" id="PF00069">
    <property type="entry name" value="Pkinase"/>
    <property type="match status" value="1"/>
</dbReference>
<keyword evidence="19" id="KW-1185">Reference proteome</keyword>
<dbReference type="GO" id="GO:0035556">
    <property type="term" value="P:intracellular signal transduction"/>
    <property type="evidence" value="ECO:0007669"/>
    <property type="project" value="TreeGrafter"/>
</dbReference>
<evidence type="ECO:0000256" key="2">
    <source>
        <dbReference type="ARBA" id="ARBA00004123"/>
    </source>
</evidence>
<reference evidence="18" key="1">
    <citation type="submission" date="2020-07" db="EMBL/GenBank/DDBJ databases">
        <title>Multicomponent nature underlies the extraordinary mechanical properties of spider dragline silk.</title>
        <authorList>
            <person name="Kono N."/>
            <person name="Nakamura H."/>
            <person name="Mori M."/>
            <person name="Yoshida Y."/>
            <person name="Ohtoshi R."/>
            <person name="Malay A.D."/>
            <person name="Moran D.A.P."/>
            <person name="Tomita M."/>
            <person name="Numata K."/>
            <person name="Arakawa K."/>
        </authorList>
    </citation>
    <scope>NUCLEOTIDE SEQUENCE</scope>
</reference>
<dbReference type="InterPro" id="IPR036397">
    <property type="entry name" value="RNaseH_sf"/>
</dbReference>
<comment type="catalytic activity">
    <reaction evidence="11">
        <text>L-threonyl-[protein] + ATP = O-phospho-L-threonyl-[protein] + ADP + H(+)</text>
        <dbReference type="Rhea" id="RHEA:46608"/>
        <dbReference type="Rhea" id="RHEA-COMP:11060"/>
        <dbReference type="Rhea" id="RHEA-COMP:11605"/>
        <dbReference type="ChEBI" id="CHEBI:15378"/>
        <dbReference type="ChEBI" id="CHEBI:30013"/>
        <dbReference type="ChEBI" id="CHEBI:30616"/>
        <dbReference type="ChEBI" id="CHEBI:61977"/>
        <dbReference type="ChEBI" id="CHEBI:456216"/>
        <dbReference type="EC" id="2.7.11.1"/>
    </reaction>
</comment>
<proteinExistence type="predicted"/>
<dbReference type="PROSITE" id="PS00108">
    <property type="entry name" value="PROTEIN_KINASE_ST"/>
    <property type="match status" value="1"/>
</dbReference>
<evidence type="ECO:0000256" key="9">
    <source>
        <dbReference type="ARBA" id="ARBA00023054"/>
    </source>
</evidence>
<keyword evidence="10" id="KW-0539">Nucleus</keyword>
<gene>
    <name evidence="18" type="primary">TLK1</name>
    <name evidence="18" type="ORF">TNCT_169101</name>
</gene>
<organism evidence="18 19">
    <name type="scientific">Trichonephila clavata</name>
    <name type="common">Joro spider</name>
    <name type="synonym">Nephila clavata</name>
    <dbReference type="NCBI Taxonomy" id="2740835"/>
    <lineage>
        <taxon>Eukaryota</taxon>
        <taxon>Metazoa</taxon>
        <taxon>Ecdysozoa</taxon>
        <taxon>Arthropoda</taxon>
        <taxon>Chelicerata</taxon>
        <taxon>Arachnida</taxon>
        <taxon>Araneae</taxon>
        <taxon>Araneomorphae</taxon>
        <taxon>Entelegynae</taxon>
        <taxon>Araneoidea</taxon>
        <taxon>Nephilidae</taxon>
        <taxon>Trichonephila</taxon>
    </lineage>
</organism>
<dbReference type="InterPro" id="IPR017441">
    <property type="entry name" value="Protein_kinase_ATP_BS"/>
</dbReference>
<dbReference type="InterPro" id="IPR041588">
    <property type="entry name" value="Integrase_H2C2"/>
</dbReference>
<dbReference type="Gene3D" id="1.10.510.10">
    <property type="entry name" value="Transferase(Phosphotransferase) domain 1"/>
    <property type="match status" value="1"/>
</dbReference>
<keyword evidence="5" id="KW-0808">Transferase</keyword>
<dbReference type="GO" id="GO:0004674">
    <property type="term" value="F:protein serine/threonine kinase activity"/>
    <property type="evidence" value="ECO:0007669"/>
    <property type="project" value="UniProtKB-KW"/>
</dbReference>
<feature type="compositionally biased region" description="Low complexity" evidence="15">
    <location>
        <begin position="392"/>
        <end position="415"/>
    </location>
</feature>
<dbReference type="EC" id="2.7.11.1" evidence="3"/>
<dbReference type="Gene3D" id="3.30.420.10">
    <property type="entry name" value="Ribonuclease H-like superfamily/Ribonuclease H"/>
    <property type="match status" value="1"/>
</dbReference>
<keyword evidence="9 14" id="KW-0175">Coiled coil</keyword>
<name>A0A8X6G966_TRICU</name>
<evidence type="ECO:0000259" key="16">
    <source>
        <dbReference type="PROSITE" id="PS50011"/>
    </source>
</evidence>
<evidence type="ECO:0000256" key="14">
    <source>
        <dbReference type="SAM" id="Coils"/>
    </source>
</evidence>
<comment type="cofactor">
    <cofactor evidence="1">
        <name>Mg(2+)</name>
        <dbReference type="ChEBI" id="CHEBI:18420"/>
    </cofactor>
</comment>
<dbReference type="EMBL" id="BMAO01024960">
    <property type="protein sequence ID" value="GFQ99022.1"/>
    <property type="molecule type" value="Genomic_DNA"/>
</dbReference>
<dbReference type="PANTHER" id="PTHR22974">
    <property type="entry name" value="MIXED LINEAGE PROTEIN KINASE"/>
    <property type="match status" value="1"/>
</dbReference>
<comment type="catalytic activity">
    <reaction evidence="12">
        <text>L-seryl-[protein] + ATP = O-phospho-L-seryl-[protein] + ADP + H(+)</text>
        <dbReference type="Rhea" id="RHEA:17989"/>
        <dbReference type="Rhea" id="RHEA-COMP:9863"/>
        <dbReference type="Rhea" id="RHEA-COMP:11604"/>
        <dbReference type="ChEBI" id="CHEBI:15378"/>
        <dbReference type="ChEBI" id="CHEBI:29999"/>
        <dbReference type="ChEBI" id="CHEBI:30616"/>
        <dbReference type="ChEBI" id="CHEBI:83421"/>
        <dbReference type="ChEBI" id="CHEBI:456216"/>
        <dbReference type="EC" id="2.7.11.1"/>
    </reaction>
</comment>
<dbReference type="SUPFAM" id="SSF53098">
    <property type="entry name" value="Ribonuclease H-like"/>
    <property type="match status" value="1"/>
</dbReference>
<comment type="subcellular location">
    <subcellularLocation>
        <location evidence="2">Nucleus</location>
    </subcellularLocation>
</comment>
<evidence type="ECO:0000256" key="4">
    <source>
        <dbReference type="ARBA" id="ARBA00022527"/>
    </source>
</evidence>
<evidence type="ECO:0000256" key="15">
    <source>
        <dbReference type="SAM" id="MobiDB-lite"/>
    </source>
</evidence>
<feature type="domain" description="Protein kinase" evidence="16">
    <location>
        <begin position="767"/>
        <end position="1062"/>
    </location>
</feature>
<dbReference type="Proteomes" id="UP000887116">
    <property type="component" value="Unassembled WGS sequence"/>
</dbReference>
<evidence type="ECO:0000256" key="7">
    <source>
        <dbReference type="ARBA" id="ARBA00022777"/>
    </source>
</evidence>
<dbReference type="FunFam" id="1.10.510.10:FF:000037">
    <property type="entry name" value="Serine/threonine-protein kinase tousled-like 2"/>
    <property type="match status" value="1"/>
</dbReference>
<dbReference type="SUPFAM" id="SSF56112">
    <property type="entry name" value="Protein kinase-like (PK-like)"/>
    <property type="match status" value="1"/>
</dbReference>
<dbReference type="AlphaFoldDB" id="A0A8X6G966"/>
<evidence type="ECO:0000256" key="6">
    <source>
        <dbReference type="ARBA" id="ARBA00022741"/>
    </source>
</evidence>
<keyword evidence="6 13" id="KW-0547">Nucleotide-binding</keyword>
<dbReference type="InterPro" id="IPR011009">
    <property type="entry name" value="Kinase-like_dom_sf"/>
</dbReference>
<dbReference type="SMART" id="SM00220">
    <property type="entry name" value="S_TKc"/>
    <property type="match status" value="1"/>
</dbReference>
<dbReference type="InterPro" id="IPR008271">
    <property type="entry name" value="Ser/Thr_kinase_AS"/>
</dbReference>
<dbReference type="InterPro" id="IPR000719">
    <property type="entry name" value="Prot_kinase_dom"/>
</dbReference>
<dbReference type="GO" id="GO:0005634">
    <property type="term" value="C:nucleus"/>
    <property type="evidence" value="ECO:0007669"/>
    <property type="project" value="UniProtKB-SubCell"/>
</dbReference>
<keyword evidence="7" id="KW-0418">Kinase</keyword>
<evidence type="ECO:0000313" key="19">
    <source>
        <dbReference type="Proteomes" id="UP000887116"/>
    </source>
</evidence>
<dbReference type="PROSITE" id="PS00107">
    <property type="entry name" value="PROTEIN_KINASE_ATP"/>
    <property type="match status" value="1"/>
</dbReference>
<feature type="coiled-coil region" evidence="14">
    <location>
        <begin position="718"/>
        <end position="752"/>
    </location>
</feature>
<evidence type="ECO:0000313" key="18">
    <source>
        <dbReference type="EMBL" id="GFQ99022.1"/>
    </source>
</evidence>
<keyword evidence="4" id="KW-0723">Serine/threonine-protein kinase</keyword>
<feature type="region of interest" description="Disordered" evidence="15">
    <location>
        <begin position="392"/>
        <end position="466"/>
    </location>
</feature>
<dbReference type="GO" id="GO:0003676">
    <property type="term" value="F:nucleic acid binding"/>
    <property type="evidence" value="ECO:0007669"/>
    <property type="project" value="InterPro"/>
</dbReference>
<dbReference type="Gene3D" id="1.10.340.70">
    <property type="match status" value="1"/>
</dbReference>
<dbReference type="PROSITE" id="PS50011">
    <property type="entry name" value="PROTEIN_KINASE_DOM"/>
    <property type="match status" value="1"/>
</dbReference>
<dbReference type="CDD" id="cd13990">
    <property type="entry name" value="STKc_TLK"/>
    <property type="match status" value="1"/>
</dbReference>
<feature type="coiled-coil region" evidence="14">
    <location>
        <begin position="550"/>
        <end position="584"/>
    </location>
</feature>
<feature type="domain" description="Integrase catalytic" evidence="17">
    <location>
        <begin position="83"/>
        <end position="251"/>
    </location>
</feature>
<evidence type="ECO:0000256" key="3">
    <source>
        <dbReference type="ARBA" id="ARBA00012513"/>
    </source>
</evidence>
<dbReference type="GO" id="GO:0005524">
    <property type="term" value="F:ATP binding"/>
    <property type="evidence" value="ECO:0007669"/>
    <property type="project" value="UniProtKB-UniRule"/>
</dbReference>
<evidence type="ECO:0000256" key="1">
    <source>
        <dbReference type="ARBA" id="ARBA00001946"/>
    </source>
</evidence>
<dbReference type="GO" id="GO:0015074">
    <property type="term" value="P:DNA integration"/>
    <property type="evidence" value="ECO:0007669"/>
    <property type="project" value="InterPro"/>
</dbReference>
<evidence type="ECO:0000256" key="10">
    <source>
        <dbReference type="ARBA" id="ARBA00023242"/>
    </source>
</evidence>
<accession>A0A8X6G966</accession>
<evidence type="ECO:0000256" key="5">
    <source>
        <dbReference type="ARBA" id="ARBA00022679"/>
    </source>
</evidence>
<dbReference type="Gene3D" id="3.30.200.20">
    <property type="entry name" value="Phosphorylase Kinase, domain 1"/>
    <property type="match status" value="1"/>
</dbReference>
<dbReference type="OrthoDB" id="346907at2759"/>
<evidence type="ECO:0000256" key="11">
    <source>
        <dbReference type="ARBA" id="ARBA00047899"/>
    </source>
</evidence>
<dbReference type="InterPro" id="IPR001584">
    <property type="entry name" value="Integrase_cat-core"/>
</dbReference>